<feature type="signal peptide" evidence="2">
    <location>
        <begin position="1"/>
        <end position="33"/>
    </location>
</feature>
<feature type="region of interest" description="Disordered" evidence="1">
    <location>
        <begin position="34"/>
        <end position="71"/>
    </location>
</feature>
<reference evidence="3 4" key="1">
    <citation type="submission" date="2017-05" db="EMBL/GenBank/DDBJ databases">
        <authorList>
            <person name="Varghese N."/>
            <person name="Submissions S."/>
        </authorList>
    </citation>
    <scope>NUCLEOTIDE SEQUENCE [LARGE SCALE GENOMIC DNA]</scope>
    <source>
        <strain evidence="3 4">DSM 25457</strain>
    </source>
</reference>
<name>A0ABY1PQU2_9BACT</name>
<dbReference type="EMBL" id="FXUG01000001">
    <property type="protein sequence ID" value="SMP38439.1"/>
    <property type="molecule type" value="Genomic_DNA"/>
</dbReference>
<feature type="chain" id="PRO_5045581707" evidence="2">
    <location>
        <begin position="34"/>
        <end position="580"/>
    </location>
</feature>
<evidence type="ECO:0000313" key="4">
    <source>
        <dbReference type="Proteomes" id="UP001158067"/>
    </source>
</evidence>
<dbReference type="Pfam" id="PF07585">
    <property type="entry name" value="BBP7"/>
    <property type="match status" value="1"/>
</dbReference>
<sequence length="580" mass="63584">MTTVSQRLNKTFWIMLTAIFAVSAITTSPLAYAQNGSTSSQDDLEESARASWQPVRDLSRRTPKVRPSSAQVQLVDYETPVATASKTSSAKRVRPTSGNWNQGNTQRQAPVRTNVRPASATVLAQPVMQHTGMQHTVPLDGHVTFEPMHDSGCDAMPMGNCGCNDMGCDGGCGGSCGVGMGGCDGIGCSSGSCCNGDPMCGEYKDCDSLRPCLTLCWPQDGWFSAEYLMWWQDGVDLPPLASTGRLSDRTPLENGSILYGNNSVLDDDLDGYRFDGGFWFDNCHTWGIGAGFFQLDRSYDRFSGGNDNSTLVRPIITVLEDDNAGSLDDLTEGVALVNDPTREHVGDLNITVDSQLSGWDLYLRHFTKANSGCTGVGPCCCPTPWCSRSEHRIGFRQVELDEGIGINSSVLVGSSLSFALDESFRTNNQFNGIDVGWYHTRTMNYWSFDLGLRIAAGNTRQRVRIDGSTVVNQTAPAVQGGLLALNSNIGTYERDEFSVLPELNMKLGYQLTDQLKATFGYTFLYWSNVVRPGDQIERIIDQDQVPNSNADTPTGVFPRFAFDNTDYWAQGLNFGLDYRW</sequence>
<gene>
    <name evidence="3" type="ORF">SAMN06265222_101134</name>
</gene>
<keyword evidence="4" id="KW-1185">Reference proteome</keyword>
<accession>A0ABY1PQU2</accession>
<feature type="compositionally biased region" description="Polar residues" evidence="1">
    <location>
        <begin position="95"/>
        <end position="108"/>
    </location>
</feature>
<organism evidence="3 4">
    <name type="scientific">Neorhodopirellula lusitana</name>
    <dbReference type="NCBI Taxonomy" id="445327"/>
    <lineage>
        <taxon>Bacteria</taxon>
        <taxon>Pseudomonadati</taxon>
        <taxon>Planctomycetota</taxon>
        <taxon>Planctomycetia</taxon>
        <taxon>Pirellulales</taxon>
        <taxon>Pirellulaceae</taxon>
        <taxon>Neorhodopirellula</taxon>
    </lineage>
</organism>
<comment type="caution">
    <text evidence="3">The sequence shown here is derived from an EMBL/GenBank/DDBJ whole genome shotgun (WGS) entry which is preliminary data.</text>
</comment>
<protein>
    <submittedName>
        <fullName evidence="3">Beta barrel porin-7 (BBP7)</fullName>
    </submittedName>
</protein>
<dbReference type="InterPro" id="IPR011446">
    <property type="entry name" value="BBP7"/>
</dbReference>
<keyword evidence="2" id="KW-0732">Signal</keyword>
<dbReference type="Proteomes" id="UP001158067">
    <property type="component" value="Unassembled WGS sequence"/>
</dbReference>
<evidence type="ECO:0000256" key="2">
    <source>
        <dbReference type="SAM" id="SignalP"/>
    </source>
</evidence>
<proteinExistence type="predicted"/>
<feature type="region of interest" description="Disordered" evidence="1">
    <location>
        <begin position="83"/>
        <end position="109"/>
    </location>
</feature>
<evidence type="ECO:0000256" key="1">
    <source>
        <dbReference type="SAM" id="MobiDB-lite"/>
    </source>
</evidence>
<evidence type="ECO:0000313" key="3">
    <source>
        <dbReference type="EMBL" id="SMP38439.1"/>
    </source>
</evidence>